<dbReference type="SUPFAM" id="SSF140453">
    <property type="entry name" value="EsxAB dimer-like"/>
    <property type="match status" value="1"/>
</dbReference>
<dbReference type="KEGG" id="nah:F5544_05265"/>
<evidence type="ECO:0000313" key="2">
    <source>
        <dbReference type="EMBL" id="QIS08965.1"/>
    </source>
</evidence>
<evidence type="ECO:0000313" key="3">
    <source>
        <dbReference type="Proteomes" id="UP000503540"/>
    </source>
</evidence>
<gene>
    <name evidence="2" type="ORF">F5544_05265</name>
</gene>
<evidence type="ECO:0008006" key="4">
    <source>
        <dbReference type="Google" id="ProtNLM"/>
    </source>
</evidence>
<proteinExistence type="predicted"/>
<dbReference type="RefSeq" id="WP_167472131.1">
    <property type="nucleotide sequence ID" value="NZ_CP046172.1"/>
</dbReference>
<feature type="region of interest" description="Disordered" evidence="1">
    <location>
        <begin position="89"/>
        <end position="108"/>
    </location>
</feature>
<keyword evidence="3" id="KW-1185">Reference proteome</keyword>
<sequence>MADRMHVDTDAMKRDVAPEIEKAGTRLKSVVERLETKLQSLGSPWGNDKFGKQFADGATGYLAYSNNMRDGARKMHDALHGYAEGIRQAAESMRRQDAAQAASTPGVD</sequence>
<accession>A0A6G9Y6U1</accession>
<dbReference type="InterPro" id="IPR010310">
    <property type="entry name" value="T7SS_ESAT-6-like"/>
</dbReference>
<dbReference type="InterPro" id="IPR036689">
    <property type="entry name" value="ESAT-6-like_sf"/>
</dbReference>
<dbReference type="Gene3D" id="1.10.287.1060">
    <property type="entry name" value="ESAT-6-like"/>
    <property type="match status" value="1"/>
</dbReference>
<evidence type="ECO:0000256" key="1">
    <source>
        <dbReference type="SAM" id="MobiDB-lite"/>
    </source>
</evidence>
<name>A0A6G9Y6U1_9NOCA</name>
<dbReference type="Pfam" id="PF06013">
    <property type="entry name" value="WXG100"/>
    <property type="match status" value="1"/>
</dbReference>
<dbReference type="AlphaFoldDB" id="A0A6G9Y6U1"/>
<reference evidence="2 3" key="1">
    <citation type="journal article" date="2019" name="ACS Chem. Biol.">
        <title>Identification and Mobilization of a Cryptic Antibiotic Biosynthesis Gene Locus from a Human-Pathogenic Nocardia Isolate.</title>
        <authorList>
            <person name="Herisse M."/>
            <person name="Ishida K."/>
            <person name="Porter J.L."/>
            <person name="Howden B."/>
            <person name="Hertweck C."/>
            <person name="Stinear T.P."/>
            <person name="Pidot S.J."/>
        </authorList>
    </citation>
    <scope>NUCLEOTIDE SEQUENCE [LARGE SCALE GENOMIC DNA]</scope>
    <source>
        <strain evidence="2 3">AUSMDU00012717</strain>
    </source>
</reference>
<organism evidence="2 3">
    <name type="scientific">Nocardia arthritidis</name>
    <dbReference type="NCBI Taxonomy" id="228602"/>
    <lineage>
        <taxon>Bacteria</taxon>
        <taxon>Bacillati</taxon>
        <taxon>Actinomycetota</taxon>
        <taxon>Actinomycetes</taxon>
        <taxon>Mycobacteriales</taxon>
        <taxon>Nocardiaceae</taxon>
        <taxon>Nocardia</taxon>
    </lineage>
</organism>
<dbReference type="Proteomes" id="UP000503540">
    <property type="component" value="Chromosome"/>
</dbReference>
<protein>
    <recommendedName>
        <fullName evidence="4">WXG100 family type VII secretion target</fullName>
    </recommendedName>
</protein>
<dbReference type="EMBL" id="CP046172">
    <property type="protein sequence ID" value="QIS08965.1"/>
    <property type="molecule type" value="Genomic_DNA"/>
</dbReference>